<dbReference type="Gene3D" id="3.40.50.12780">
    <property type="entry name" value="N-terminal domain of ligase-like"/>
    <property type="match status" value="1"/>
</dbReference>
<dbReference type="Pfam" id="PF00501">
    <property type="entry name" value="AMP-binding"/>
    <property type="match status" value="1"/>
</dbReference>
<feature type="transmembrane region" description="Helical" evidence="1">
    <location>
        <begin position="60"/>
        <end position="79"/>
    </location>
</feature>
<dbReference type="EMBL" id="BAVR01000014">
    <property type="protein sequence ID" value="GAE88147.1"/>
    <property type="molecule type" value="Genomic_DNA"/>
</dbReference>
<dbReference type="InterPro" id="IPR042099">
    <property type="entry name" value="ANL_N_sf"/>
</dbReference>
<gene>
    <name evidence="3" type="ORF">JCM21531_1572</name>
</gene>
<dbReference type="STRING" id="1294263.JCM21531_1572"/>
<keyword evidence="1" id="KW-0472">Membrane</keyword>
<name>W4V4R4_9FIRM</name>
<dbReference type="InterPro" id="IPR000873">
    <property type="entry name" value="AMP-dep_synth/lig_dom"/>
</dbReference>
<dbReference type="AlphaFoldDB" id="W4V4R4"/>
<dbReference type="GO" id="GO:0016874">
    <property type="term" value="F:ligase activity"/>
    <property type="evidence" value="ECO:0007669"/>
    <property type="project" value="UniProtKB-KW"/>
</dbReference>
<proteinExistence type="predicted"/>
<comment type="caution">
    <text evidence="3">The sequence shown here is derived from an EMBL/GenBank/DDBJ whole genome shotgun (WGS) entry which is preliminary data.</text>
</comment>
<evidence type="ECO:0000313" key="3">
    <source>
        <dbReference type="EMBL" id="GAE88147.1"/>
    </source>
</evidence>
<evidence type="ECO:0000256" key="1">
    <source>
        <dbReference type="SAM" id="Phobius"/>
    </source>
</evidence>
<evidence type="ECO:0000313" key="4">
    <source>
        <dbReference type="Proteomes" id="UP000019109"/>
    </source>
</evidence>
<keyword evidence="1" id="KW-1133">Transmembrane helix</keyword>
<protein>
    <submittedName>
        <fullName evidence="3">Long-chain-fatty-acid-CoA ligase</fullName>
    </submittedName>
</protein>
<dbReference type="SUPFAM" id="SSF56801">
    <property type="entry name" value="Acetyl-CoA synthetase-like"/>
    <property type="match status" value="1"/>
</dbReference>
<reference evidence="3" key="1">
    <citation type="journal article" date="2014" name="Genome Announc.">
        <title>Draft Genome Sequence of Clostridium straminisolvens Strain JCM 21531T, Isolated from a Cellulose-Degrading Bacterial Community.</title>
        <authorList>
            <person name="Yuki M."/>
            <person name="Oshima K."/>
            <person name="Suda W."/>
            <person name="Sakamoto M."/>
            <person name="Kitamura K."/>
            <person name="Iida T."/>
            <person name="Hattori M."/>
            <person name="Ohkuma M."/>
        </authorList>
    </citation>
    <scope>NUCLEOTIDE SEQUENCE [LARGE SCALE GENOMIC DNA]</scope>
    <source>
        <strain evidence="3">JCM 21531</strain>
    </source>
</reference>
<keyword evidence="3" id="KW-0436">Ligase</keyword>
<keyword evidence="4" id="KW-1185">Reference proteome</keyword>
<sequence>MNYCNWLFDTQKQDLGREIIIDGETGKRLTFKELQTEVLKVANFLKSKGYEPGTVIATHLYNGAEAAIVFWLLSILGVLRVL</sequence>
<feature type="domain" description="AMP-dependent synthetase/ligase" evidence="2">
    <location>
        <begin position="12"/>
        <end position="70"/>
    </location>
</feature>
<keyword evidence="1" id="KW-0812">Transmembrane</keyword>
<accession>W4V4R4</accession>
<evidence type="ECO:0000259" key="2">
    <source>
        <dbReference type="Pfam" id="PF00501"/>
    </source>
</evidence>
<organism evidence="3 4">
    <name type="scientific">Acetivibrio straminisolvens JCM 21531</name>
    <dbReference type="NCBI Taxonomy" id="1294263"/>
    <lineage>
        <taxon>Bacteria</taxon>
        <taxon>Bacillati</taxon>
        <taxon>Bacillota</taxon>
        <taxon>Clostridia</taxon>
        <taxon>Eubacteriales</taxon>
        <taxon>Oscillospiraceae</taxon>
        <taxon>Acetivibrio</taxon>
    </lineage>
</organism>
<dbReference type="Proteomes" id="UP000019109">
    <property type="component" value="Unassembled WGS sequence"/>
</dbReference>